<accession>A0ABV8TSD2</accession>
<gene>
    <name evidence="5" type="primary">dapC</name>
    <name evidence="5" type="ORF">ACFPET_00400</name>
</gene>
<evidence type="ECO:0000256" key="2">
    <source>
        <dbReference type="ARBA" id="ARBA00022576"/>
    </source>
</evidence>
<dbReference type="GO" id="GO:0009016">
    <property type="term" value="F:succinyldiaminopimelate transaminase activity"/>
    <property type="evidence" value="ECO:0007669"/>
    <property type="project" value="UniProtKB-EC"/>
</dbReference>
<keyword evidence="6" id="KW-1185">Reference proteome</keyword>
<dbReference type="SUPFAM" id="SSF53383">
    <property type="entry name" value="PLP-dependent transferases"/>
    <property type="match status" value="1"/>
</dbReference>
<dbReference type="Pfam" id="PF00155">
    <property type="entry name" value="Aminotran_1_2"/>
    <property type="match status" value="1"/>
</dbReference>
<dbReference type="InterPro" id="IPR050881">
    <property type="entry name" value="LL-DAP_aminotransferase"/>
</dbReference>
<comment type="caution">
    <text evidence="5">The sequence shown here is derived from an EMBL/GenBank/DDBJ whole genome shotgun (WGS) entry which is preliminary data.</text>
</comment>
<dbReference type="InterPro" id="IPR019880">
    <property type="entry name" value="OxyQ"/>
</dbReference>
<dbReference type="RefSeq" id="WP_380617396.1">
    <property type="nucleotide sequence ID" value="NZ_JBHSDK010000001.1"/>
</dbReference>
<protein>
    <submittedName>
        <fullName evidence="5">Succinyldiaminopimelate transaminase</fullName>
        <ecNumber evidence="5">2.6.1.17</ecNumber>
    </submittedName>
</protein>
<organism evidence="5 6">
    <name type="scientific">Salininema proteolyticum</name>
    <dbReference type="NCBI Taxonomy" id="1607685"/>
    <lineage>
        <taxon>Bacteria</taxon>
        <taxon>Bacillati</taxon>
        <taxon>Actinomycetota</taxon>
        <taxon>Actinomycetes</taxon>
        <taxon>Glycomycetales</taxon>
        <taxon>Glycomycetaceae</taxon>
        <taxon>Salininema</taxon>
    </lineage>
</organism>
<keyword evidence="3 5" id="KW-0808">Transferase</keyword>
<dbReference type="Proteomes" id="UP001595823">
    <property type="component" value="Unassembled WGS sequence"/>
</dbReference>
<dbReference type="InterPro" id="IPR015424">
    <property type="entry name" value="PyrdxlP-dep_Trfase"/>
</dbReference>
<dbReference type="PANTHER" id="PTHR42832">
    <property type="entry name" value="AMINO ACID AMINOTRANSFERASE"/>
    <property type="match status" value="1"/>
</dbReference>
<dbReference type="InterPro" id="IPR004839">
    <property type="entry name" value="Aminotransferase_I/II_large"/>
</dbReference>
<evidence type="ECO:0000256" key="1">
    <source>
        <dbReference type="ARBA" id="ARBA00001933"/>
    </source>
</evidence>
<evidence type="ECO:0000313" key="5">
    <source>
        <dbReference type="EMBL" id="MFC4333659.1"/>
    </source>
</evidence>
<proteinExistence type="predicted"/>
<dbReference type="EMBL" id="JBHSDK010000001">
    <property type="protein sequence ID" value="MFC4333659.1"/>
    <property type="molecule type" value="Genomic_DNA"/>
</dbReference>
<evidence type="ECO:0000259" key="4">
    <source>
        <dbReference type="Pfam" id="PF00155"/>
    </source>
</evidence>
<dbReference type="Gene3D" id="3.90.1150.10">
    <property type="entry name" value="Aspartate Aminotransferase, domain 1"/>
    <property type="match status" value="1"/>
</dbReference>
<dbReference type="Gene3D" id="3.40.640.10">
    <property type="entry name" value="Type I PLP-dependent aspartate aminotransferase-like (Major domain)"/>
    <property type="match status" value="1"/>
</dbReference>
<dbReference type="NCBIfam" id="TIGR03539">
    <property type="entry name" value="DapC_actino"/>
    <property type="match status" value="1"/>
</dbReference>
<dbReference type="PANTHER" id="PTHR42832:SF3">
    <property type="entry name" value="L-GLUTAMINE--4-(METHYLSULFANYL)-2-OXOBUTANOATE AMINOTRANSFERASE"/>
    <property type="match status" value="1"/>
</dbReference>
<feature type="domain" description="Aminotransferase class I/classII large" evidence="4">
    <location>
        <begin position="37"/>
        <end position="367"/>
    </location>
</feature>
<evidence type="ECO:0000313" key="6">
    <source>
        <dbReference type="Proteomes" id="UP001595823"/>
    </source>
</evidence>
<reference evidence="6" key="1">
    <citation type="journal article" date="2019" name="Int. J. Syst. Evol. Microbiol.">
        <title>The Global Catalogue of Microorganisms (GCM) 10K type strain sequencing project: providing services to taxonomists for standard genome sequencing and annotation.</title>
        <authorList>
            <consortium name="The Broad Institute Genomics Platform"/>
            <consortium name="The Broad Institute Genome Sequencing Center for Infectious Disease"/>
            <person name="Wu L."/>
            <person name="Ma J."/>
        </authorList>
    </citation>
    <scope>NUCLEOTIDE SEQUENCE [LARGE SCALE GENOMIC DNA]</scope>
    <source>
        <strain evidence="6">IBRC-M 10908</strain>
    </source>
</reference>
<dbReference type="InterPro" id="IPR015421">
    <property type="entry name" value="PyrdxlP-dep_Trfase_major"/>
</dbReference>
<evidence type="ECO:0000256" key="3">
    <source>
        <dbReference type="ARBA" id="ARBA00022679"/>
    </source>
</evidence>
<name>A0ABV8TSD2_9ACTN</name>
<dbReference type="InterPro" id="IPR015422">
    <property type="entry name" value="PyrdxlP-dep_Trfase_small"/>
</dbReference>
<dbReference type="EC" id="2.6.1.17" evidence="5"/>
<comment type="cofactor">
    <cofactor evidence="1">
        <name>pyridoxal 5'-phosphate</name>
        <dbReference type="ChEBI" id="CHEBI:597326"/>
    </cofactor>
</comment>
<keyword evidence="2 5" id="KW-0032">Aminotransferase</keyword>
<sequence length="373" mass="40374">MPYRRLRTASPARRLPAFPWDRVAPHKRRAAEHPGGLVDLSVGAPVDPVAEPIRKALADGAAIPGYPATTGSPELREAAASWLSRHTGAAGDSFAVLPTVGSKELVANLPWQLGIVRGESVAYPSIAYPTYEIGALLAGADPVPVPDPREAAGSRLRMAWINFPTNPTGETASVDRLRAIVDWARQSGVVLVSDECYLTLGWDEEHPPVSVLDPRVNGGSTEGLLAAHSLSKRSNLAGYRSAFLAGDPDLVGDLLEIRRHGGLIMPWPVQYATIAALNDEAHADEQKERYRRRREVLAAAFTEAGFRIDHSHAGLYLWTTRGEDCWDTVRWLAERGILAAPGEFYGEGGREHVRIALTTTDAQAAAVPERLAE</sequence>
<dbReference type="CDD" id="cd00609">
    <property type="entry name" value="AAT_like"/>
    <property type="match status" value="1"/>
</dbReference>